<dbReference type="EMBL" id="CDMY01000510">
    <property type="protein sequence ID" value="CEM19253.1"/>
    <property type="molecule type" value="Genomic_DNA"/>
</dbReference>
<name>A0A0G4FVK7_VITBC</name>
<evidence type="ECO:0000313" key="3">
    <source>
        <dbReference type="Proteomes" id="UP000041254"/>
    </source>
</evidence>
<dbReference type="Proteomes" id="UP000041254">
    <property type="component" value="Unassembled WGS sequence"/>
</dbReference>
<evidence type="ECO:0000313" key="2">
    <source>
        <dbReference type="EMBL" id="CEM19253.1"/>
    </source>
</evidence>
<protein>
    <submittedName>
        <fullName evidence="2">Uncharacterized protein</fullName>
    </submittedName>
</protein>
<keyword evidence="3" id="KW-1185">Reference proteome</keyword>
<gene>
    <name evidence="2" type="ORF">Vbra_16338</name>
</gene>
<feature type="region of interest" description="Disordered" evidence="1">
    <location>
        <begin position="43"/>
        <end position="72"/>
    </location>
</feature>
<sequence>MVWEILAVALALWVLFGVALLIHCVATTTTQKASTVAQTTALTTTASTPRDFDPPRQPGGSIAAVGVHRQAPPQLTAEERSEMRENIRKAAEEREALHATKNRKMTGRAATCKTGGMRRDMWN</sequence>
<reference evidence="2 3" key="1">
    <citation type="submission" date="2014-11" db="EMBL/GenBank/DDBJ databases">
        <authorList>
            <person name="Zhu J."/>
            <person name="Qi W."/>
            <person name="Song R."/>
        </authorList>
    </citation>
    <scope>NUCLEOTIDE SEQUENCE [LARGE SCALE GENOMIC DNA]</scope>
</reference>
<dbReference type="AlphaFoldDB" id="A0A0G4FVK7"/>
<organism evidence="2 3">
    <name type="scientific">Vitrella brassicaformis (strain CCMP3155)</name>
    <dbReference type="NCBI Taxonomy" id="1169540"/>
    <lineage>
        <taxon>Eukaryota</taxon>
        <taxon>Sar</taxon>
        <taxon>Alveolata</taxon>
        <taxon>Colpodellida</taxon>
        <taxon>Vitrellaceae</taxon>
        <taxon>Vitrella</taxon>
    </lineage>
</organism>
<dbReference type="VEuPathDB" id="CryptoDB:Vbra_16338"/>
<dbReference type="InParanoid" id="A0A0G4FVK7"/>
<evidence type="ECO:0000256" key="1">
    <source>
        <dbReference type="SAM" id="MobiDB-lite"/>
    </source>
</evidence>
<proteinExistence type="predicted"/>
<accession>A0A0G4FVK7</accession>